<dbReference type="GO" id="GO:0043709">
    <property type="term" value="P:cell adhesion involved in single-species biofilm formation"/>
    <property type="evidence" value="ECO:0007669"/>
    <property type="project" value="TreeGrafter"/>
</dbReference>
<dbReference type="InterPro" id="IPR050469">
    <property type="entry name" value="Diguanylate_Cyclase"/>
</dbReference>
<dbReference type="GO" id="GO:1902201">
    <property type="term" value="P:negative regulation of bacterial-type flagellum-dependent cell motility"/>
    <property type="evidence" value="ECO:0007669"/>
    <property type="project" value="TreeGrafter"/>
</dbReference>
<dbReference type="PROSITE" id="PS50887">
    <property type="entry name" value="GGDEF"/>
    <property type="match status" value="1"/>
</dbReference>
<accession>A0A4R3Z038</accession>
<dbReference type="EMBL" id="SMCR01000003">
    <property type="protein sequence ID" value="TCV98286.1"/>
    <property type="molecule type" value="Genomic_DNA"/>
</dbReference>
<evidence type="ECO:0000256" key="4">
    <source>
        <dbReference type="ARBA" id="ARBA00034247"/>
    </source>
</evidence>
<evidence type="ECO:0000256" key="3">
    <source>
        <dbReference type="ARBA" id="ARBA00012528"/>
    </source>
</evidence>
<dbReference type="SMART" id="SM00267">
    <property type="entry name" value="GGDEF"/>
    <property type="match status" value="1"/>
</dbReference>
<proteinExistence type="predicted"/>
<evidence type="ECO:0000259" key="5">
    <source>
        <dbReference type="PROSITE" id="PS50887"/>
    </source>
</evidence>
<comment type="caution">
    <text evidence="6">The sequence shown here is derived from an EMBL/GenBank/DDBJ whole genome shotgun (WGS) entry which is preliminary data.</text>
</comment>
<evidence type="ECO:0000313" key="6">
    <source>
        <dbReference type="EMBL" id="TCV98286.1"/>
    </source>
</evidence>
<organism evidence="6 7">
    <name type="scientific">Biostraticola tofi</name>
    <dbReference type="NCBI Taxonomy" id="466109"/>
    <lineage>
        <taxon>Bacteria</taxon>
        <taxon>Pseudomonadati</taxon>
        <taxon>Pseudomonadota</taxon>
        <taxon>Gammaproteobacteria</taxon>
        <taxon>Enterobacterales</taxon>
        <taxon>Bruguierivoracaceae</taxon>
        <taxon>Biostraticola</taxon>
    </lineage>
</organism>
<dbReference type="GO" id="GO:0005886">
    <property type="term" value="C:plasma membrane"/>
    <property type="evidence" value="ECO:0007669"/>
    <property type="project" value="TreeGrafter"/>
</dbReference>
<dbReference type="PANTHER" id="PTHR45138">
    <property type="entry name" value="REGULATORY COMPONENTS OF SENSORY TRANSDUCTION SYSTEM"/>
    <property type="match status" value="1"/>
</dbReference>
<comment type="cofactor">
    <cofactor evidence="1">
        <name>Mg(2+)</name>
        <dbReference type="ChEBI" id="CHEBI:18420"/>
    </cofactor>
</comment>
<evidence type="ECO:0000313" key="7">
    <source>
        <dbReference type="Proteomes" id="UP000295719"/>
    </source>
</evidence>
<dbReference type="EC" id="2.7.7.65" evidence="3"/>
<comment type="catalytic activity">
    <reaction evidence="4">
        <text>2 GTP = 3',3'-c-di-GMP + 2 diphosphate</text>
        <dbReference type="Rhea" id="RHEA:24898"/>
        <dbReference type="ChEBI" id="CHEBI:33019"/>
        <dbReference type="ChEBI" id="CHEBI:37565"/>
        <dbReference type="ChEBI" id="CHEBI:58805"/>
        <dbReference type="EC" id="2.7.7.65"/>
    </reaction>
</comment>
<dbReference type="InterPro" id="IPR000160">
    <property type="entry name" value="GGDEF_dom"/>
</dbReference>
<dbReference type="FunFam" id="3.30.70.270:FF:000001">
    <property type="entry name" value="Diguanylate cyclase domain protein"/>
    <property type="match status" value="1"/>
</dbReference>
<dbReference type="SUPFAM" id="SSF55073">
    <property type="entry name" value="Nucleotide cyclase"/>
    <property type="match status" value="1"/>
</dbReference>
<protein>
    <recommendedName>
        <fullName evidence="3">diguanylate cyclase</fullName>
        <ecNumber evidence="3">2.7.7.65</ecNumber>
    </recommendedName>
</protein>
<sequence length="256" mass="28957">MTIRITYNTLLSLKGLMLSVLYKTAPLTRVTLLSIWLLCRLISKPLWHLAQRANDRDHPLVFEKIKRISSWYFEAAQLKKAMPVGISLLHKKITHLKSEVQTDPMTGLYNRCGLKLAVAALREAQQPFAIIAMDIDHFIKINDTWGHDMGDEVIKRLGQLIQSCSRESDISCRSGGEEFLLLLPAADRVAFLAIAERLRTQAAAEHVSGIKDITLSLGIAFYHPRQDKSENVFKLADKALYLAKYGGRNRTVMLEQ</sequence>
<evidence type="ECO:0000256" key="2">
    <source>
        <dbReference type="ARBA" id="ARBA00004665"/>
    </source>
</evidence>
<dbReference type="NCBIfam" id="TIGR00254">
    <property type="entry name" value="GGDEF"/>
    <property type="match status" value="1"/>
</dbReference>
<evidence type="ECO:0000256" key="1">
    <source>
        <dbReference type="ARBA" id="ARBA00001946"/>
    </source>
</evidence>
<dbReference type="PANTHER" id="PTHR45138:SF9">
    <property type="entry name" value="DIGUANYLATE CYCLASE DGCM-RELATED"/>
    <property type="match status" value="1"/>
</dbReference>
<dbReference type="Pfam" id="PF00990">
    <property type="entry name" value="GGDEF"/>
    <property type="match status" value="1"/>
</dbReference>
<dbReference type="CDD" id="cd01949">
    <property type="entry name" value="GGDEF"/>
    <property type="match status" value="1"/>
</dbReference>
<dbReference type="InterPro" id="IPR043128">
    <property type="entry name" value="Rev_trsase/Diguanyl_cyclase"/>
</dbReference>
<keyword evidence="7" id="KW-1185">Reference proteome</keyword>
<dbReference type="Gene3D" id="3.30.70.270">
    <property type="match status" value="1"/>
</dbReference>
<comment type="pathway">
    <text evidence="2">Purine metabolism; 3',5'-cyclic di-GMP biosynthesis.</text>
</comment>
<dbReference type="AlphaFoldDB" id="A0A4R3Z038"/>
<feature type="domain" description="GGDEF" evidence="5">
    <location>
        <begin position="126"/>
        <end position="256"/>
    </location>
</feature>
<gene>
    <name evidence="6" type="ORF">EDC52_103378</name>
</gene>
<reference evidence="6 7" key="1">
    <citation type="submission" date="2019-03" db="EMBL/GenBank/DDBJ databases">
        <title>Genomic Encyclopedia of Type Strains, Phase IV (KMG-IV): sequencing the most valuable type-strain genomes for metagenomic binning, comparative biology and taxonomic classification.</title>
        <authorList>
            <person name="Goeker M."/>
        </authorList>
    </citation>
    <scope>NUCLEOTIDE SEQUENCE [LARGE SCALE GENOMIC DNA]</scope>
    <source>
        <strain evidence="6 7">DSM 19580</strain>
    </source>
</reference>
<dbReference type="InterPro" id="IPR029787">
    <property type="entry name" value="Nucleotide_cyclase"/>
</dbReference>
<name>A0A4R3Z038_9GAMM</name>
<dbReference type="Proteomes" id="UP000295719">
    <property type="component" value="Unassembled WGS sequence"/>
</dbReference>
<dbReference type="GO" id="GO:0052621">
    <property type="term" value="F:diguanylate cyclase activity"/>
    <property type="evidence" value="ECO:0007669"/>
    <property type="project" value="UniProtKB-EC"/>
</dbReference>